<reference evidence="4 5" key="1">
    <citation type="submission" date="2011-11" db="EMBL/GenBank/DDBJ databases">
        <title>Whole genome shotgun sequence of Gordonia araii NBRC 100433.</title>
        <authorList>
            <person name="Yoshida Y."/>
            <person name="Hosoyama A."/>
            <person name="Tsuchikane K."/>
            <person name="Katsumata H."/>
            <person name="Yamazaki S."/>
            <person name="Fujita N."/>
        </authorList>
    </citation>
    <scope>NUCLEOTIDE SEQUENCE [LARGE SCALE GENOMIC DNA]</scope>
    <source>
        <strain evidence="4 5">NBRC 100433</strain>
    </source>
</reference>
<dbReference type="AlphaFoldDB" id="G7GYQ1"/>
<gene>
    <name evidence="4" type="ORF">GOARA_019_00080</name>
</gene>
<evidence type="ECO:0000313" key="4">
    <source>
        <dbReference type="EMBL" id="GAB08726.1"/>
    </source>
</evidence>
<feature type="region of interest" description="Disordered" evidence="3">
    <location>
        <begin position="1"/>
        <end position="36"/>
    </location>
</feature>
<dbReference type="Gene3D" id="1.10.10.1320">
    <property type="entry name" value="Anti-sigma factor, zinc-finger domain"/>
    <property type="match status" value="1"/>
</dbReference>
<keyword evidence="2" id="KW-0804">Transcription</keyword>
<protein>
    <submittedName>
        <fullName evidence="4">Uncharacterized protein</fullName>
    </submittedName>
</protein>
<dbReference type="RefSeq" id="WP_007320803.1">
    <property type="nucleotide sequence ID" value="NZ_BAEE01000019.1"/>
</dbReference>
<name>G7GYQ1_9ACTN</name>
<evidence type="ECO:0000256" key="3">
    <source>
        <dbReference type="SAM" id="MobiDB-lite"/>
    </source>
</evidence>
<organism evidence="4 5">
    <name type="scientific">Gordonia araii NBRC 100433</name>
    <dbReference type="NCBI Taxonomy" id="1073574"/>
    <lineage>
        <taxon>Bacteria</taxon>
        <taxon>Bacillati</taxon>
        <taxon>Actinomycetota</taxon>
        <taxon>Actinomycetes</taxon>
        <taxon>Mycobacteriales</taxon>
        <taxon>Gordoniaceae</taxon>
        <taxon>Gordonia</taxon>
    </lineage>
</organism>
<sequence>MNFLDPGRWTPAASSLRPNQDYRAPGTQGGRPFASTEHLSPEAVAAYVDGELAGTAVARADAHLKLCAMCAAAVDSQTAARAALRESGSAITAPMDLLGQLSRIPTREFDVNQVAARVEESSRPRGFFRRGR</sequence>
<accession>G7GYQ1</accession>
<keyword evidence="1" id="KW-0805">Transcription regulation</keyword>
<evidence type="ECO:0000256" key="1">
    <source>
        <dbReference type="ARBA" id="ARBA00023015"/>
    </source>
</evidence>
<dbReference type="STRING" id="1073574.GOARA_019_00080"/>
<keyword evidence="5" id="KW-1185">Reference proteome</keyword>
<dbReference type="EMBL" id="BAEE01000019">
    <property type="protein sequence ID" value="GAB08726.1"/>
    <property type="molecule type" value="Genomic_DNA"/>
</dbReference>
<evidence type="ECO:0000313" key="5">
    <source>
        <dbReference type="Proteomes" id="UP000035088"/>
    </source>
</evidence>
<comment type="caution">
    <text evidence="4">The sequence shown here is derived from an EMBL/GenBank/DDBJ whole genome shotgun (WGS) entry which is preliminary data.</text>
</comment>
<evidence type="ECO:0000256" key="2">
    <source>
        <dbReference type="ARBA" id="ARBA00023163"/>
    </source>
</evidence>
<dbReference type="InterPro" id="IPR041916">
    <property type="entry name" value="Anti_sigma_zinc_sf"/>
</dbReference>
<proteinExistence type="predicted"/>
<dbReference type="Proteomes" id="UP000035088">
    <property type="component" value="Unassembled WGS sequence"/>
</dbReference>